<organism evidence="6 7">
    <name type="scientific">Acrasis kona</name>
    <dbReference type="NCBI Taxonomy" id="1008807"/>
    <lineage>
        <taxon>Eukaryota</taxon>
        <taxon>Discoba</taxon>
        <taxon>Heterolobosea</taxon>
        <taxon>Tetramitia</taxon>
        <taxon>Eutetramitia</taxon>
        <taxon>Acrasidae</taxon>
        <taxon>Acrasis</taxon>
    </lineage>
</organism>
<name>A0AAW2ZCZ7_9EUKA</name>
<dbReference type="InterPro" id="IPR013083">
    <property type="entry name" value="Znf_RING/FYVE/PHD"/>
</dbReference>
<proteinExistence type="predicted"/>
<dbReference type="GO" id="GO:0008270">
    <property type="term" value="F:zinc ion binding"/>
    <property type="evidence" value="ECO:0007669"/>
    <property type="project" value="UniProtKB-KW"/>
</dbReference>
<dbReference type="SMART" id="SM00184">
    <property type="entry name" value="RING"/>
    <property type="match status" value="1"/>
</dbReference>
<dbReference type="PROSITE" id="PS00518">
    <property type="entry name" value="ZF_RING_1"/>
    <property type="match status" value="1"/>
</dbReference>
<comment type="caution">
    <text evidence="6">The sequence shown here is derived from an EMBL/GenBank/DDBJ whole genome shotgun (WGS) entry which is preliminary data.</text>
</comment>
<accession>A0AAW2ZCZ7</accession>
<dbReference type="EMBL" id="JAOPGA020001316">
    <property type="protein sequence ID" value="KAL0487209.1"/>
    <property type="molecule type" value="Genomic_DNA"/>
</dbReference>
<evidence type="ECO:0000313" key="7">
    <source>
        <dbReference type="Proteomes" id="UP001431209"/>
    </source>
</evidence>
<dbReference type="InterPro" id="IPR017907">
    <property type="entry name" value="Znf_RING_CS"/>
</dbReference>
<keyword evidence="2 4" id="KW-0863">Zinc-finger</keyword>
<evidence type="ECO:0000256" key="1">
    <source>
        <dbReference type="ARBA" id="ARBA00022723"/>
    </source>
</evidence>
<protein>
    <submittedName>
        <fullName evidence="6">E3 ubiquitin-protein ligase RNF</fullName>
    </submittedName>
</protein>
<dbReference type="AlphaFoldDB" id="A0AAW2ZCZ7"/>
<dbReference type="Pfam" id="PF13639">
    <property type="entry name" value="zf-RING_2"/>
    <property type="match status" value="1"/>
</dbReference>
<dbReference type="Gene3D" id="3.30.40.10">
    <property type="entry name" value="Zinc/RING finger domain, C3HC4 (zinc finger)"/>
    <property type="match status" value="1"/>
</dbReference>
<evidence type="ECO:0000313" key="6">
    <source>
        <dbReference type="EMBL" id="KAL0487209.1"/>
    </source>
</evidence>
<keyword evidence="3" id="KW-0862">Zinc</keyword>
<dbReference type="SUPFAM" id="SSF57850">
    <property type="entry name" value="RING/U-box"/>
    <property type="match status" value="1"/>
</dbReference>
<keyword evidence="7" id="KW-1185">Reference proteome</keyword>
<evidence type="ECO:0000259" key="5">
    <source>
        <dbReference type="PROSITE" id="PS50089"/>
    </source>
</evidence>
<sequence>MNNIDSNIIRTTEESCIEVLETQLLDIIQDVTDDGTRIIEEKQYKANKRRICEDDEGPLKKKPKLESPEVEADPIITIKTFGSFLDCPICHELFLKPHSLKCSHTFCSHCINKWLRQKKACPVCRGVVLRKPYYNRLIDDFLQQVDSRLSDCEKAHRNNVKEEVVQAQARSIQEFKDAANKALETGTKFLNINSQWNAREKEVFRIGYDKYDREDRIVYCGLTGFTQESVEQADSNTITTMLNNLGVEVPRYISTQPVRYDYEMARNILLDILLG</sequence>
<feature type="domain" description="RING-type" evidence="5">
    <location>
        <begin position="87"/>
        <end position="125"/>
    </location>
</feature>
<dbReference type="PANTHER" id="PTHR23327">
    <property type="entry name" value="RING FINGER PROTEIN 127"/>
    <property type="match status" value="1"/>
</dbReference>
<evidence type="ECO:0000256" key="2">
    <source>
        <dbReference type="ARBA" id="ARBA00022771"/>
    </source>
</evidence>
<dbReference type="PROSITE" id="PS50089">
    <property type="entry name" value="ZF_RING_2"/>
    <property type="match status" value="1"/>
</dbReference>
<evidence type="ECO:0000256" key="4">
    <source>
        <dbReference type="PROSITE-ProRule" id="PRU00175"/>
    </source>
</evidence>
<evidence type="ECO:0000256" key="3">
    <source>
        <dbReference type="ARBA" id="ARBA00022833"/>
    </source>
</evidence>
<dbReference type="InterPro" id="IPR001841">
    <property type="entry name" value="Znf_RING"/>
</dbReference>
<reference evidence="6 7" key="1">
    <citation type="submission" date="2024-03" db="EMBL/GenBank/DDBJ databases">
        <title>The Acrasis kona genome and developmental transcriptomes reveal deep origins of eukaryotic multicellular pathways.</title>
        <authorList>
            <person name="Sheikh S."/>
            <person name="Fu C.-J."/>
            <person name="Brown M.W."/>
            <person name="Baldauf S.L."/>
        </authorList>
    </citation>
    <scope>NUCLEOTIDE SEQUENCE [LARGE SCALE GENOMIC DNA]</scope>
    <source>
        <strain evidence="6 7">ATCC MYA-3509</strain>
    </source>
</reference>
<gene>
    <name evidence="6" type="ORF">AKO1_012160</name>
</gene>
<dbReference type="Proteomes" id="UP001431209">
    <property type="component" value="Unassembled WGS sequence"/>
</dbReference>
<keyword evidence="1" id="KW-0479">Metal-binding</keyword>